<evidence type="ECO:0000256" key="4">
    <source>
        <dbReference type="ARBA" id="ARBA00022553"/>
    </source>
</evidence>
<dbReference type="InterPro" id="IPR022165">
    <property type="entry name" value="PKK"/>
</dbReference>
<dbReference type="Pfam" id="PF00069">
    <property type="entry name" value="Pkinase"/>
    <property type="match status" value="1"/>
</dbReference>
<gene>
    <name evidence="15" type="primary">stk10</name>
</gene>
<keyword evidence="16" id="KW-1185">Reference proteome</keyword>
<evidence type="ECO:0000256" key="5">
    <source>
        <dbReference type="ARBA" id="ARBA00022679"/>
    </source>
</evidence>
<evidence type="ECO:0000256" key="7">
    <source>
        <dbReference type="ARBA" id="ARBA00022777"/>
    </source>
</evidence>
<dbReference type="InterPro" id="IPR051585">
    <property type="entry name" value="STE20_Ser/Thr_Kinases"/>
</dbReference>
<comment type="catalytic activity">
    <reaction evidence="9">
        <text>L-threonyl-[protein] + ATP = O-phospho-L-threonyl-[protein] + ADP + H(+)</text>
        <dbReference type="Rhea" id="RHEA:46608"/>
        <dbReference type="Rhea" id="RHEA-COMP:11060"/>
        <dbReference type="Rhea" id="RHEA-COMP:11605"/>
        <dbReference type="ChEBI" id="CHEBI:15378"/>
        <dbReference type="ChEBI" id="CHEBI:30013"/>
        <dbReference type="ChEBI" id="CHEBI:30616"/>
        <dbReference type="ChEBI" id="CHEBI:61977"/>
        <dbReference type="ChEBI" id="CHEBI:456216"/>
        <dbReference type="EC" id="2.7.11.1"/>
    </reaction>
</comment>
<keyword evidence="6 11" id="KW-0547">Nucleotide-binding</keyword>
<reference evidence="15 16" key="1">
    <citation type="submission" date="2020-05" db="EMBL/GenBank/DDBJ databases">
        <title>Electrophorus electricus (electric eel) genome, fEleEle1, primary haplotype.</title>
        <authorList>
            <person name="Myers G."/>
            <person name="Meyer A."/>
            <person name="Fedrigo O."/>
            <person name="Formenti G."/>
            <person name="Rhie A."/>
            <person name="Tracey A."/>
            <person name="Sims Y."/>
            <person name="Jarvis E.D."/>
        </authorList>
    </citation>
    <scope>NUCLEOTIDE SEQUENCE [LARGE SCALE GENOMIC DNA]</scope>
</reference>
<dbReference type="Gene3D" id="1.10.510.10">
    <property type="entry name" value="Transferase(Phosphotransferase) domain 1"/>
    <property type="match status" value="1"/>
</dbReference>
<feature type="domain" description="Protein kinase" evidence="14">
    <location>
        <begin position="34"/>
        <end position="292"/>
    </location>
</feature>
<evidence type="ECO:0000256" key="13">
    <source>
        <dbReference type="SAM" id="MobiDB-lite"/>
    </source>
</evidence>
<evidence type="ECO:0000313" key="16">
    <source>
        <dbReference type="Proteomes" id="UP000314983"/>
    </source>
</evidence>
<evidence type="ECO:0000256" key="11">
    <source>
        <dbReference type="PROSITE-ProRule" id="PRU10141"/>
    </source>
</evidence>
<evidence type="ECO:0000256" key="10">
    <source>
        <dbReference type="ARBA" id="ARBA00048679"/>
    </source>
</evidence>
<dbReference type="PROSITE" id="PS00107">
    <property type="entry name" value="PROTEIN_KINASE_ATP"/>
    <property type="match status" value="1"/>
</dbReference>
<feature type="compositionally biased region" description="Polar residues" evidence="13">
    <location>
        <begin position="460"/>
        <end position="469"/>
    </location>
</feature>
<evidence type="ECO:0000256" key="12">
    <source>
        <dbReference type="SAM" id="Coils"/>
    </source>
</evidence>
<dbReference type="GeneTree" id="ENSGT00940000156818"/>
<evidence type="ECO:0000313" key="15">
    <source>
        <dbReference type="Ensembl" id="ENSEEEP00000063887.1"/>
    </source>
</evidence>
<dbReference type="Proteomes" id="UP000314983">
    <property type="component" value="Chromosome 6"/>
</dbReference>
<dbReference type="PROSITE" id="PS00108">
    <property type="entry name" value="PROTEIN_KINASE_ST"/>
    <property type="match status" value="1"/>
</dbReference>
<keyword evidence="7" id="KW-0418">Kinase</keyword>
<protein>
    <recommendedName>
        <fullName evidence="2">non-specific serine/threonine protein kinase</fullName>
        <ecNumber evidence="2">2.7.11.1</ecNumber>
    </recommendedName>
</protein>
<dbReference type="PANTHER" id="PTHR46538:SF2">
    <property type="entry name" value="NON-SPECIFIC SERINE_THREONINE PROTEIN KINASE"/>
    <property type="match status" value="1"/>
</dbReference>
<dbReference type="InterPro" id="IPR011009">
    <property type="entry name" value="Kinase-like_dom_sf"/>
</dbReference>
<keyword evidence="8 11" id="KW-0067">ATP-binding</keyword>
<evidence type="ECO:0000259" key="14">
    <source>
        <dbReference type="PROSITE" id="PS50011"/>
    </source>
</evidence>
<dbReference type="Pfam" id="PF12474">
    <property type="entry name" value="PKK"/>
    <property type="match status" value="2"/>
</dbReference>
<evidence type="ECO:0000256" key="8">
    <source>
        <dbReference type="ARBA" id="ARBA00022840"/>
    </source>
</evidence>
<dbReference type="FunFam" id="1.10.510.10:FF:000081">
    <property type="entry name" value="STE20-like serine/threonine-protein kinase"/>
    <property type="match status" value="1"/>
</dbReference>
<accession>A0AAY5F4E0</accession>
<name>A0AAY5F4E0_ELEEL</name>
<keyword evidence="4" id="KW-0597">Phosphoprotein</keyword>
<dbReference type="GO" id="GO:0004674">
    <property type="term" value="F:protein serine/threonine kinase activity"/>
    <property type="evidence" value="ECO:0007669"/>
    <property type="project" value="UniProtKB-KW"/>
</dbReference>
<feature type="compositionally biased region" description="Polar residues" evidence="13">
    <location>
        <begin position="893"/>
        <end position="906"/>
    </location>
</feature>
<comment type="similarity">
    <text evidence="1">Belongs to the protein kinase superfamily. STE Ser/Thr protein kinase family. STE20 subfamily.</text>
</comment>
<feature type="binding site" evidence="11">
    <location>
        <position position="63"/>
    </location>
    <ligand>
        <name>ATP</name>
        <dbReference type="ChEBI" id="CHEBI:30616"/>
    </ligand>
</feature>
<sequence>MSIFGKIFRLPTLDKKKGKQYQHVHRDLNPNDIWEVVGELGDGAFGKVYKAHNKESGALAAAKVIEAKSEEDLEDYMVEIDILASCNHQYIVKLLDAFFYEQKLWIMIEFCPGGAVDAIMLELDRGLTEQQIQVVCRQMLEALVYLHTMKIIHRDLKAGNILLTLDGNIKLADFGVSAKNMKTLQRRDTFIGTPYWMAPEVVMCETTKDTPYDYKADIWSLGITLIELAQIEPPHHELNPMRVLLKVAKSEPPTLDEPSKWSNDFKDFLRKALDKNPETRPTGAQLLEHPFVNSVTSNRPVRELVAEAKAEVMDEAEDDPDEAEDDEPADLTLVSSSAHLMPSSSAFTGDVLGAAESAKSHEDRDLLSDPDKPESEASSKTSDSGIEDGKSTPTSEEESKRTETPESESPSCLTPEQSSGGTAPLLERGRSAAAGQVECEGGEMEETEPHISGSVKRLSDTGSQASEGMDLSLNQYTPSVSARVGARDLRKTLKRTRKFVVDGVEVSVTTSKIIRDDEKKDEEMRFLRRQELRELRLLQKEEHRALALLNAKLDTQRELMQRRFDQEMNKRYYDTEVENLDKVQKQKIEKMELEHAVRLRVETRRIRGDQDRALYKFQESLKQRKKELKHEVEKLPRRERKESLKIRMSTFQQSKEMEVRCSSPGFGQQVGELSWVEGTGCRPELLLVEKEACMWDLEEKNIHERWQLLKQQLKEQYFLQRHQLLKKHEKEQVHMQCYNQRMVELLKVRQQQERNRLPKIQKSEGKTRMAMFKKSLRISGTLSAAEERERTKQFHKQEEKRQKAERVHQLQKHENQMKEMAGQCESNIRELQQLQNEKCHLLVENETQRLKALDEHHNNLLKEWREQLKPRKKALEEELNHKMREQELFFRMTEQSECQNPSSPNRLTKFLPYSDSSTT</sequence>
<feature type="compositionally biased region" description="Polar residues" evidence="13">
    <location>
        <begin position="407"/>
        <end position="421"/>
    </location>
</feature>
<evidence type="ECO:0000256" key="9">
    <source>
        <dbReference type="ARBA" id="ARBA00047899"/>
    </source>
</evidence>
<reference evidence="15" key="2">
    <citation type="submission" date="2025-08" db="UniProtKB">
        <authorList>
            <consortium name="Ensembl"/>
        </authorList>
    </citation>
    <scope>IDENTIFICATION</scope>
</reference>
<evidence type="ECO:0000256" key="6">
    <source>
        <dbReference type="ARBA" id="ARBA00022741"/>
    </source>
</evidence>
<feature type="region of interest" description="Disordered" evidence="13">
    <location>
        <begin position="893"/>
        <end position="919"/>
    </location>
</feature>
<dbReference type="InterPro" id="IPR000719">
    <property type="entry name" value="Prot_kinase_dom"/>
</dbReference>
<keyword evidence="3" id="KW-0723">Serine/threonine-protein kinase</keyword>
<dbReference type="InterPro" id="IPR017441">
    <property type="entry name" value="Protein_kinase_ATP_BS"/>
</dbReference>
<comment type="catalytic activity">
    <reaction evidence="10">
        <text>L-seryl-[protein] + ATP = O-phospho-L-seryl-[protein] + ADP + H(+)</text>
        <dbReference type="Rhea" id="RHEA:17989"/>
        <dbReference type="Rhea" id="RHEA-COMP:9863"/>
        <dbReference type="Rhea" id="RHEA-COMP:11604"/>
        <dbReference type="ChEBI" id="CHEBI:15378"/>
        <dbReference type="ChEBI" id="CHEBI:29999"/>
        <dbReference type="ChEBI" id="CHEBI:30616"/>
        <dbReference type="ChEBI" id="CHEBI:83421"/>
        <dbReference type="ChEBI" id="CHEBI:456216"/>
        <dbReference type="EC" id="2.7.11.1"/>
    </reaction>
</comment>
<feature type="region of interest" description="Disordered" evidence="13">
    <location>
        <begin position="355"/>
        <end position="469"/>
    </location>
</feature>
<dbReference type="Gene3D" id="3.30.200.20">
    <property type="entry name" value="Phosphorylase Kinase, domain 1"/>
    <property type="match status" value="1"/>
</dbReference>
<dbReference type="Ensembl" id="ENSEEET00000064236.1">
    <property type="protein sequence ID" value="ENSEEEP00000063887.1"/>
    <property type="gene ID" value="ENSEEEG00000017010.2"/>
</dbReference>
<dbReference type="SMART" id="SM00220">
    <property type="entry name" value="S_TKc"/>
    <property type="match status" value="1"/>
</dbReference>
<reference evidence="15" key="3">
    <citation type="submission" date="2025-09" db="UniProtKB">
        <authorList>
            <consortium name="Ensembl"/>
        </authorList>
    </citation>
    <scope>IDENTIFICATION</scope>
</reference>
<evidence type="ECO:0000256" key="1">
    <source>
        <dbReference type="ARBA" id="ARBA00008874"/>
    </source>
</evidence>
<proteinExistence type="inferred from homology"/>
<organism evidence="15 16">
    <name type="scientific">Electrophorus electricus</name>
    <name type="common">Electric eel</name>
    <name type="synonym">Gymnotus electricus</name>
    <dbReference type="NCBI Taxonomy" id="8005"/>
    <lineage>
        <taxon>Eukaryota</taxon>
        <taxon>Metazoa</taxon>
        <taxon>Chordata</taxon>
        <taxon>Craniata</taxon>
        <taxon>Vertebrata</taxon>
        <taxon>Euteleostomi</taxon>
        <taxon>Actinopterygii</taxon>
        <taxon>Neopterygii</taxon>
        <taxon>Teleostei</taxon>
        <taxon>Ostariophysi</taxon>
        <taxon>Gymnotiformes</taxon>
        <taxon>Gymnotoidei</taxon>
        <taxon>Gymnotidae</taxon>
        <taxon>Electrophorus</taxon>
    </lineage>
</organism>
<feature type="coiled-coil region" evidence="12">
    <location>
        <begin position="796"/>
        <end position="863"/>
    </location>
</feature>
<keyword evidence="5" id="KW-0808">Transferase</keyword>
<feature type="compositionally biased region" description="Basic and acidic residues" evidence="13">
    <location>
        <begin position="358"/>
        <end position="377"/>
    </location>
</feature>
<dbReference type="GO" id="GO:0005524">
    <property type="term" value="F:ATP binding"/>
    <property type="evidence" value="ECO:0007669"/>
    <property type="project" value="UniProtKB-UniRule"/>
</dbReference>
<evidence type="ECO:0000256" key="3">
    <source>
        <dbReference type="ARBA" id="ARBA00022527"/>
    </source>
</evidence>
<keyword evidence="12" id="KW-0175">Coiled coil</keyword>
<dbReference type="AlphaFoldDB" id="A0AAY5F4E0"/>
<dbReference type="FunFam" id="3.30.200.20:FF:000120">
    <property type="entry name" value="STE20-like serine/threonine-protein kinase"/>
    <property type="match status" value="1"/>
</dbReference>
<dbReference type="SUPFAM" id="SSF56112">
    <property type="entry name" value="Protein kinase-like (PK-like)"/>
    <property type="match status" value="1"/>
</dbReference>
<dbReference type="EC" id="2.7.11.1" evidence="2"/>
<dbReference type="PANTHER" id="PTHR46538">
    <property type="entry name" value="PROTEIN KINASE DOMAIN-CONTAINING PROTEIN"/>
    <property type="match status" value="1"/>
</dbReference>
<evidence type="ECO:0000256" key="2">
    <source>
        <dbReference type="ARBA" id="ARBA00012513"/>
    </source>
</evidence>
<dbReference type="PROSITE" id="PS50011">
    <property type="entry name" value="PROTEIN_KINASE_DOM"/>
    <property type="match status" value="1"/>
</dbReference>
<dbReference type="InterPro" id="IPR008271">
    <property type="entry name" value="Ser/Thr_kinase_AS"/>
</dbReference>